<evidence type="ECO:0000259" key="2">
    <source>
        <dbReference type="PROSITE" id="PS50943"/>
    </source>
</evidence>
<dbReference type="SUPFAM" id="SSF47413">
    <property type="entry name" value="lambda repressor-like DNA-binding domains"/>
    <property type="match status" value="1"/>
</dbReference>
<dbReference type="Pfam" id="PF01381">
    <property type="entry name" value="HTH_3"/>
    <property type="match status" value="1"/>
</dbReference>
<reference evidence="3 4" key="1">
    <citation type="submission" date="2020-08" db="EMBL/GenBank/DDBJ databases">
        <title>A Genomic Blueprint of the Chicken Gut Microbiome.</title>
        <authorList>
            <person name="Gilroy R."/>
            <person name="Ravi A."/>
            <person name="Getino M."/>
            <person name="Pursley I."/>
            <person name="Horton D.L."/>
            <person name="Alikhan N.-F."/>
            <person name="Baker D."/>
            <person name="Gharbi K."/>
            <person name="Hall N."/>
            <person name="Watson M."/>
            <person name="Adriaenssens E.M."/>
            <person name="Foster-Nyarko E."/>
            <person name="Jarju S."/>
            <person name="Secka A."/>
            <person name="Antonio M."/>
            <person name="Oren A."/>
            <person name="Chaudhuri R."/>
            <person name="La Ragione R.M."/>
            <person name="Hildebrand F."/>
            <person name="Pallen M.J."/>
        </authorList>
    </citation>
    <scope>NUCLEOTIDE SEQUENCE [LARGE SCALE GENOMIC DNA]</scope>
    <source>
        <strain evidence="3 4">Sa2BVA3</strain>
    </source>
</reference>
<evidence type="ECO:0000256" key="1">
    <source>
        <dbReference type="SAM" id="Coils"/>
    </source>
</evidence>
<dbReference type="EMBL" id="JACSQJ010000008">
    <property type="protein sequence ID" value="MBD7988909.1"/>
    <property type="molecule type" value="Genomic_DNA"/>
</dbReference>
<evidence type="ECO:0000313" key="3">
    <source>
        <dbReference type="EMBL" id="MBD7988909.1"/>
    </source>
</evidence>
<feature type="coiled-coil region" evidence="1">
    <location>
        <begin position="31"/>
        <end position="58"/>
    </location>
</feature>
<organism evidence="3 4">
    <name type="scientific">Luteimonas colneyensis</name>
    <dbReference type="NCBI Taxonomy" id="2762230"/>
    <lineage>
        <taxon>Bacteria</taxon>
        <taxon>Pseudomonadati</taxon>
        <taxon>Pseudomonadota</taxon>
        <taxon>Gammaproteobacteria</taxon>
        <taxon>Lysobacterales</taxon>
        <taxon>Lysobacteraceae</taxon>
        <taxon>Luteimonas</taxon>
    </lineage>
</organism>
<dbReference type="InterPro" id="IPR010982">
    <property type="entry name" value="Lambda_DNA-bd_dom_sf"/>
</dbReference>
<dbReference type="Proteomes" id="UP000647183">
    <property type="component" value="Unassembled WGS sequence"/>
</dbReference>
<accession>A0ABR8UML4</accession>
<dbReference type="InterPro" id="IPR001387">
    <property type="entry name" value="Cro/C1-type_HTH"/>
</dbReference>
<protein>
    <submittedName>
        <fullName evidence="3">Helix-turn-helix domain-containing protein</fullName>
    </submittedName>
</protein>
<dbReference type="SMART" id="SM00530">
    <property type="entry name" value="HTH_XRE"/>
    <property type="match status" value="1"/>
</dbReference>
<gene>
    <name evidence="3" type="ORF">H9645_12795</name>
</gene>
<dbReference type="CDD" id="cd00093">
    <property type="entry name" value="HTH_XRE"/>
    <property type="match status" value="1"/>
</dbReference>
<dbReference type="Gene3D" id="1.10.260.40">
    <property type="entry name" value="lambda repressor-like DNA-binding domains"/>
    <property type="match status" value="1"/>
</dbReference>
<keyword evidence="4" id="KW-1185">Reference proteome</keyword>
<sequence length="147" mass="15761">MANLATVLKSEIARLARKETRTQLDPLRKANAGYRRDIAALKREVAALSKQLKSGLRAPRAERGGATAAGDEAPRVRFQAKGLKSHREKLGISAAEYGRLAGVSAQSIYNWEAGKTAPRAAQVQALAELRGMGKREAAKRLEAAAGE</sequence>
<dbReference type="RefSeq" id="WP_191730066.1">
    <property type="nucleotide sequence ID" value="NZ_JACSQJ010000008.1"/>
</dbReference>
<proteinExistence type="predicted"/>
<keyword evidence="1" id="KW-0175">Coiled coil</keyword>
<feature type="domain" description="HTH cro/C1-type" evidence="2">
    <location>
        <begin position="83"/>
        <end position="129"/>
    </location>
</feature>
<name>A0ABR8UML4_9GAMM</name>
<comment type="caution">
    <text evidence="3">The sequence shown here is derived from an EMBL/GenBank/DDBJ whole genome shotgun (WGS) entry which is preliminary data.</text>
</comment>
<evidence type="ECO:0000313" key="4">
    <source>
        <dbReference type="Proteomes" id="UP000647183"/>
    </source>
</evidence>
<dbReference type="PROSITE" id="PS50943">
    <property type="entry name" value="HTH_CROC1"/>
    <property type="match status" value="1"/>
</dbReference>